<organism evidence="12 13">
    <name type="scientific">Fodinibius salicampi</name>
    <dbReference type="NCBI Taxonomy" id="1920655"/>
    <lineage>
        <taxon>Bacteria</taxon>
        <taxon>Pseudomonadati</taxon>
        <taxon>Balneolota</taxon>
        <taxon>Balneolia</taxon>
        <taxon>Balneolales</taxon>
        <taxon>Balneolaceae</taxon>
        <taxon>Fodinibius</taxon>
    </lineage>
</organism>
<evidence type="ECO:0000256" key="5">
    <source>
        <dbReference type="ARBA" id="ARBA00022490"/>
    </source>
</evidence>
<keyword evidence="13" id="KW-1185">Reference proteome</keyword>
<dbReference type="Pfam" id="PF00977">
    <property type="entry name" value="His_biosynth"/>
    <property type="match status" value="1"/>
</dbReference>
<evidence type="ECO:0000256" key="4">
    <source>
        <dbReference type="ARBA" id="ARBA00009667"/>
    </source>
</evidence>
<dbReference type="InterPro" id="IPR044524">
    <property type="entry name" value="Isoase_HisA-like"/>
</dbReference>
<dbReference type="Proteomes" id="UP001207337">
    <property type="component" value="Unassembled WGS sequence"/>
</dbReference>
<sequence>MRVIPAIDLLNGKVVRLHKGDYDEATIYNEHPFDEAIKFKEAGFDHIHIVDLNGAKEGKFVNLDHIQTIIDKLDISVQTGGGIRSFEDAEMLIEHGISNVICSSMAVKNSDEWLKVLDTYGDKAILGMDLKNGKVAYSGWLETLDQSLEEFLKPMIDRGLSTVLCTDISKDGTLEGPNVELYKKLSAQFSEISFIASGGVSDSNDLKTLKDQQLYGVVVGRAYYENKISLEQLLKYHTS</sequence>
<dbReference type="SUPFAM" id="SSF51366">
    <property type="entry name" value="Ribulose-phoshate binding barrel"/>
    <property type="match status" value="1"/>
</dbReference>
<evidence type="ECO:0000256" key="7">
    <source>
        <dbReference type="ARBA" id="ARBA00023102"/>
    </source>
</evidence>
<comment type="similarity">
    <text evidence="4 9 10">Belongs to the HisA/HisF family.</text>
</comment>
<keyword evidence="8 9" id="KW-0413">Isomerase</keyword>
<dbReference type="InterPro" id="IPR011060">
    <property type="entry name" value="RibuloseP-bd_barrel"/>
</dbReference>
<keyword evidence="5 9" id="KW-0963">Cytoplasm</keyword>
<feature type="active site" description="Proton donor" evidence="9">
    <location>
        <position position="129"/>
    </location>
</feature>
<proteinExistence type="inferred from homology"/>
<evidence type="ECO:0000313" key="12">
    <source>
        <dbReference type="EMBL" id="MCW9713989.1"/>
    </source>
</evidence>
<keyword evidence="7 9" id="KW-0368">Histidine biosynthesis</keyword>
<comment type="pathway">
    <text evidence="3 9 11">Amino-acid biosynthesis; L-histidine biosynthesis; L-histidine from 5-phospho-alpha-D-ribose 1-diphosphate: step 4/9.</text>
</comment>
<evidence type="ECO:0000313" key="13">
    <source>
        <dbReference type="Proteomes" id="UP001207337"/>
    </source>
</evidence>
<protein>
    <recommendedName>
        <fullName evidence="9 11">1-(5-phosphoribosyl)-5-[(5-phosphoribosylamino)methylideneamino] imidazole-4-carboxamide isomerase</fullName>
        <ecNumber evidence="9 11">5.3.1.16</ecNumber>
    </recommendedName>
    <alternativeName>
        <fullName evidence="9">Phosphoribosylformimino-5-aminoimidazole carboxamide ribotide isomerase</fullName>
    </alternativeName>
</protein>
<evidence type="ECO:0000256" key="8">
    <source>
        <dbReference type="ARBA" id="ARBA00023235"/>
    </source>
</evidence>
<dbReference type="InterPro" id="IPR013785">
    <property type="entry name" value="Aldolase_TIM"/>
</dbReference>
<evidence type="ECO:0000256" key="2">
    <source>
        <dbReference type="ARBA" id="ARBA00004496"/>
    </source>
</evidence>
<dbReference type="EC" id="5.3.1.16" evidence="9 11"/>
<comment type="subcellular location">
    <subcellularLocation>
        <location evidence="2 9 11">Cytoplasm</location>
    </subcellularLocation>
</comment>
<evidence type="ECO:0000256" key="11">
    <source>
        <dbReference type="RuleBase" id="RU003658"/>
    </source>
</evidence>
<reference evidence="12 13" key="1">
    <citation type="submission" date="2021-11" db="EMBL/GenBank/DDBJ databases">
        <title>Aliifidinibius sp. nov., a new bacterium isolated from saline soil.</title>
        <authorList>
            <person name="Galisteo C."/>
            <person name="De La Haba R."/>
            <person name="Sanchez-Porro C."/>
            <person name="Ventosa A."/>
        </authorList>
    </citation>
    <scope>NUCLEOTIDE SEQUENCE [LARGE SCALE GENOMIC DNA]</scope>
    <source>
        <strain evidence="12 13">KACC 190600</strain>
    </source>
</reference>
<dbReference type="Gene3D" id="3.20.20.70">
    <property type="entry name" value="Aldolase class I"/>
    <property type="match status" value="1"/>
</dbReference>
<dbReference type="HAMAP" id="MF_01014">
    <property type="entry name" value="HisA"/>
    <property type="match status" value="1"/>
</dbReference>
<dbReference type="EMBL" id="JAJNDC010000004">
    <property type="protein sequence ID" value="MCW9713989.1"/>
    <property type="molecule type" value="Genomic_DNA"/>
</dbReference>
<dbReference type="RefSeq" id="WP_265791046.1">
    <property type="nucleotide sequence ID" value="NZ_BAABRS010000004.1"/>
</dbReference>
<accession>A0ABT3Q1K0</accession>
<keyword evidence="6 9" id="KW-0028">Amino-acid biosynthesis</keyword>
<dbReference type="InterPro" id="IPR023016">
    <property type="entry name" value="HisA/PriA"/>
</dbReference>
<evidence type="ECO:0000256" key="10">
    <source>
        <dbReference type="RuleBase" id="RU003657"/>
    </source>
</evidence>
<comment type="caution">
    <text evidence="12">The sequence shown here is derived from an EMBL/GenBank/DDBJ whole genome shotgun (WGS) entry which is preliminary data.</text>
</comment>
<evidence type="ECO:0000256" key="9">
    <source>
        <dbReference type="HAMAP-Rule" id="MF_01014"/>
    </source>
</evidence>
<dbReference type="InterPro" id="IPR006062">
    <property type="entry name" value="His_biosynth"/>
</dbReference>
<name>A0ABT3Q1K0_9BACT</name>
<dbReference type="PANTHER" id="PTHR43090:SF2">
    <property type="entry name" value="1-(5-PHOSPHORIBOSYL)-5-[(5-PHOSPHORIBOSYLAMINO)METHYLIDENEAMINO] IMIDAZOLE-4-CARBOXAMIDE ISOMERASE"/>
    <property type="match status" value="1"/>
</dbReference>
<feature type="active site" description="Proton acceptor" evidence="9">
    <location>
        <position position="8"/>
    </location>
</feature>
<comment type="catalytic activity">
    <reaction evidence="1 9 11">
        <text>1-(5-phospho-beta-D-ribosyl)-5-[(5-phospho-beta-D-ribosylamino)methylideneamino]imidazole-4-carboxamide = 5-[(5-phospho-1-deoxy-D-ribulos-1-ylimino)methylamino]-1-(5-phospho-beta-D-ribosyl)imidazole-4-carboxamide</text>
        <dbReference type="Rhea" id="RHEA:15469"/>
        <dbReference type="ChEBI" id="CHEBI:58435"/>
        <dbReference type="ChEBI" id="CHEBI:58525"/>
        <dbReference type="EC" id="5.3.1.16"/>
    </reaction>
</comment>
<dbReference type="NCBIfam" id="TIGR00007">
    <property type="entry name" value="1-(5-phosphoribosyl)-5-[(5-phosphoribosylamino)methylideneamino]imidazole-4-carboxamide isomerase"/>
    <property type="match status" value="1"/>
</dbReference>
<evidence type="ECO:0000256" key="6">
    <source>
        <dbReference type="ARBA" id="ARBA00022605"/>
    </source>
</evidence>
<evidence type="ECO:0000256" key="3">
    <source>
        <dbReference type="ARBA" id="ARBA00005133"/>
    </source>
</evidence>
<dbReference type="PANTHER" id="PTHR43090">
    <property type="entry name" value="1-(5-PHOSPHORIBOSYL)-5-[(5-PHOSPHORIBOSYLAMINO)METHYLIDENEAMINO] IMIDAZOLE-4-CARBOXAMIDE ISOMERASE"/>
    <property type="match status" value="1"/>
</dbReference>
<dbReference type="CDD" id="cd04732">
    <property type="entry name" value="HisA"/>
    <property type="match status" value="1"/>
</dbReference>
<evidence type="ECO:0000256" key="1">
    <source>
        <dbReference type="ARBA" id="ARBA00000901"/>
    </source>
</evidence>
<dbReference type="InterPro" id="IPR006063">
    <property type="entry name" value="HisA_bact_arch"/>
</dbReference>
<gene>
    <name evidence="9 12" type="primary">hisA</name>
    <name evidence="12" type="ORF">LQ318_13845</name>
</gene>
<dbReference type="GO" id="GO:0003949">
    <property type="term" value="F:1-(5-phosphoribosyl)-5-[(5-phosphoribosylamino)methylideneamino]imidazole-4-carboxamide isomerase activity"/>
    <property type="evidence" value="ECO:0007669"/>
    <property type="project" value="UniProtKB-EC"/>
</dbReference>